<dbReference type="GO" id="GO:0003824">
    <property type="term" value="F:catalytic activity"/>
    <property type="evidence" value="ECO:0007669"/>
    <property type="project" value="InterPro"/>
</dbReference>
<reference evidence="2 3" key="1">
    <citation type="submission" date="2023-11" db="EMBL/GenBank/DDBJ databases">
        <title>MicrobeMod: A computational toolkit for identifying prokaryotic methylation and restriction-modification with nanopore sequencing.</title>
        <authorList>
            <person name="Crits-Christoph A."/>
            <person name="Kang S.C."/>
            <person name="Lee H."/>
            <person name="Ostrov N."/>
        </authorList>
    </citation>
    <scope>NUCLEOTIDE SEQUENCE [LARGE SCALE GENOMIC DNA]</scope>
    <source>
        <strain evidence="2 3">DSMZ 700</strain>
    </source>
</reference>
<comment type="caution">
    <text evidence="2">The sequence shown here is derived from an EMBL/GenBank/DDBJ whole genome shotgun (WGS) entry which is preliminary data.</text>
</comment>
<evidence type="ECO:0000259" key="1">
    <source>
        <dbReference type="Pfam" id="PF01507"/>
    </source>
</evidence>
<dbReference type="InterPro" id="IPR014729">
    <property type="entry name" value="Rossmann-like_a/b/a_fold"/>
</dbReference>
<evidence type="ECO:0000313" key="2">
    <source>
        <dbReference type="EMBL" id="MDX5929734.1"/>
    </source>
</evidence>
<organism evidence="2 3">
    <name type="scientific">Acidiphilium acidophilum</name>
    <name type="common">Thiobacillus acidophilus</name>
    <dbReference type="NCBI Taxonomy" id="76588"/>
    <lineage>
        <taxon>Bacteria</taxon>
        <taxon>Pseudomonadati</taxon>
        <taxon>Pseudomonadota</taxon>
        <taxon>Alphaproteobacteria</taxon>
        <taxon>Acetobacterales</taxon>
        <taxon>Acidocellaceae</taxon>
        <taxon>Acidiphilium</taxon>
    </lineage>
</organism>
<dbReference type="EMBL" id="JAWXYB010000018">
    <property type="protein sequence ID" value="MDX5929734.1"/>
    <property type="molecule type" value="Genomic_DNA"/>
</dbReference>
<dbReference type="AlphaFoldDB" id="A0AAW9DMB1"/>
<gene>
    <name evidence="2" type="ORF">SIL87_03000</name>
</gene>
<dbReference type="RefSeq" id="WP_319612748.1">
    <property type="nucleotide sequence ID" value="NZ_JAWXYB010000018.1"/>
</dbReference>
<dbReference type="Gene3D" id="3.40.50.620">
    <property type="entry name" value="HUPs"/>
    <property type="match status" value="1"/>
</dbReference>
<evidence type="ECO:0000313" key="3">
    <source>
        <dbReference type="Proteomes" id="UP001279553"/>
    </source>
</evidence>
<sequence>MKTRIIASALAKRFPDRPILNVTGIRRQESAARRGRPVAARDPHLTSGKREAQIWNPIIEWPVEQVWQTLDDAGLEIHEAYRVYGSSRVSCAFCIMSSIGDLRAAASCPDNHEIYRAMVDLEARSTFGFQGNRWLADVAPDLLDAEMRSAVASAKRAAIERMWLEARLPRHLLYVKGWPTAVPGIEDAELIAGIRRRISTLLAIDAAYLTGPAVRDRYRDLMAAQSPDQPLH</sequence>
<accession>A0AAW9DMB1</accession>
<name>A0AAW9DMB1_ACIAO</name>
<dbReference type="Pfam" id="PF01507">
    <property type="entry name" value="PAPS_reduct"/>
    <property type="match status" value="1"/>
</dbReference>
<dbReference type="Proteomes" id="UP001279553">
    <property type="component" value="Unassembled WGS sequence"/>
</dbReference>
<proteinExistence type="predicted"/>
<protein>
    <submittedName>
        <fullName evidence="2">Phosphoadenosine phosphosulfate reductase family protein</fullName>
    </submittedName>
</protein>
<keyword evidence="3" id="KW-1185">Reference proteome</keyword>
<dbReference type="SUPFAM" id="SSF52402">
    <property type="entry name" value="Adenine nucleotide alpha hydrolases-like"/>
    <property type="match status" value="1"/>
</dbReference>
<dbReference type="InterPro" id="IPR002500">
    <property type="entry name" value="PAPS_reduct_dom"/>
</dbReference>
<feature type="domain" description="Phosphoadenosine phosphosulphate reductase" evidence="1">
    <location>
        <begin position="19"/>
        <end position="83"/>
    </location>
</feature>